<feature type="region of interest" description="Disordered" evidence="1">
    <location>
        <begin position="280"/>
        <end position="299"/>
    </location>
</feature>
<keyword evidence="3" id="KW-1185">Reference proteome</keyword>
<proteinExistence type="predicted"/>
<evidence type="ECO:0000256" key="1">
    <source>
        <dbReference type="SAM" id="MobiDB-lite"/>
    </source>
</evidence>
<protein>
    <submittedName>
        <fullName evidence="2">Uncharacterized protein</fullName>
    </submittedName>
</protein>
<dbReference type="InParanoid" id="A0A136IMK9"/>
<dbReference type="AlphaFoldDB" id="A0A136IMK9"/>
<reference evidence="3" key="1">
    <citation type="submission" date="2016-02" db="EMBL/GenBank/DDBJ databases">
        <title>Draft genome sequence of Microdochium bolleyi, a fungal endophyte of beachgrass.</title>
        <authorList>
            <consortium name="DOE Joint Genome Institute"/>
            <person name="David A.S."/>
            <person name="May G."/>
            <person name="Haridas S."/>
            <person name="Lim J."/>
            <person name="Wang M."/>
            <person name="Labutti K."/>
            <person name="Lipzen A."/>
            <person name="Barry K."/>
            <person name="Grigoriev I.V."/>
        </authorList>
    </citation>
    <scope>NUCLEOTIDE SEQUENCE [LARGE SCALE GENOMIC DNA]</scope>
    <source>
        <strain evidence="3">J235TASD1</strain>
    </source>
</reference>
<evidence type="ECO:0000313" key="2">
    <source>
        <dbReference type="EMBL" id="KXJ86173.1"/>
    </source>
</evidence>
<name>A0A136IMK9_9PEZI</name>
<evidence type="ECO:0000313" key="3">
    <source>
        <dbReference type="Proteomes" id="UP000070501"/>
    </source>
</evidence>
<dbReference type="EMBL" id="KQ964270">
    <property type="protein sequence ID" value="KXJ86173.1"/>
    <property type="molecule type" value="Genomic_DNA"/>
</dbReference>
<dbReference type="Proteomes" id="UP000070501">
    <property type="component" value="Unassembled WGS sequence"/>
</dbReference>
<feature type="compositionally biased region" description="Polar residues" evidence="1">
    <location>
        <begin position="287"/>
        <end position="299"/>
    </location>
</feature>
<organism evidence="2 3">
    <name type="scientific">Microdochium bolleyi</name>
    <dbReference type="NCBI Taxonomy" id="196109"/>
    <lineage>
        <taxon>Eukaryota</taxon>
        <taxon>Fungi</taxon>
        <taxon>Dikarya</taxon>
        <taxon>Ascomycota</taxon>
        <taxon>Pezizomycotina</taxon>
        <taxon>Sordariomycetes</taxon>
        <taxon>Xylariomycetidae</taxon>
        <taxon>Xylariales</taxon>
        <taxon>Microdochiaceae</taxon>
        <taxon>Microdochium</taxon>
    </lineage>
</organism>
<gene>
    <name evidence="2" type="ORF">Micbo1qcDRAFT_168772</name>
</gene>
<accession>A0A136IMK9</accession>
<dbReference type="OrthoDB" id="3946750at2759"/>
<sequence>MPVDSVEPADFSDPGPTLFTFDSTENKYSFTPTASEEYSLNHLPAEEQEFPLQEGELDKYKAELDDINVGAASKQAYDDLSDYKPVFNNEGVEAQEAPGYEDLGDYKPYFSNESVEVKQTPAYEDLNEYKPYLHNEAIETNSSQPVYDDLQDYGPYKHKENLAGGTEAVVPEDLDQYQPYMYKEFERDVQAVETTDAEDLAQYKPQIFDDFPDAATTADEPFQQYGDLDKYIAFRDQTLEGEPAPEKDEVADCLQDYESKDHENVVAAGDGVDLASKVASVDLEQNEPGSRSSPTNASR</sequence>